<reference evidence="8" key="1">
    <citation type="submission" date="2022-10" db="EMBL/GenBank/DDBJ databases">
        <authorList>
            <person name="Yu W.X."/>
        </authorList>
    </citation>
    <scope>NUCLEOTIDE SEQUENCE</scope>
    <source>
        <strain evidence="8">AAT</strain>
    </source>
</reference>
<keyword evidence="3 7" id="KW-0479">Metal-binding</keyword>
<dbReference type="SUPFAM" id="SSF55486">
    <property type="entry name" value="Metalloproteases ('zincins'), catalytic domain"/>
    <property type="match status" value="1"/>
</dbReference>
<evidence type="ECO:0000313" key="8">
    <source>
        <dbReference type="EMBL" id="MCW3785178.1"/>
    </source>
</evidence>
<proteinExistence type="inferred from homology"/>
<keyword evidence="9" id="KW-1185">Reference proteome</keyword>
<evidence type="ECO:0000256" key="4">
    <source>
        <dbReference type="ARBA" id="ARBA00022759"/>
    </source>
</evidence>
<evidence type="ECO:0000256" key="2">
    <source>
        <dbReference type="ARBA" id="ARBA00022722"/>
    </source>
</evidence>
<feature type="binding site" evidence="7">
    <location>
        <position position="110"/>
    </location>
    <ligand>
        <name>Zn(2+)</name>
        <dbReference type="ChEBI" id="CHEBI:29105"/>
        <note>catalytic</note>
    </ligand>
</feature>
<dbReference type="InterPro" id="IPR002036">
    <property type="entry name" value="YbeY"/>
</dbReference>
<accession>A0AAE3SEJ3</accession>
<evidence type="ECO:0000313" key="9">
    <source>
        <dbReference type="Proteomes" id="UP001209229"/>
    </source>
</evidence>
<sequence>MINFYYEEVSDKQIDENIVKSWISNVITSYNSFLGSITYIFCNDDYILDINNQYLNHNYYTDIITFDYCENNTISGDLFISLDTVLTNSQQFNTSYNEELHRVIVHGILHLLGFKDKTEDEAKIMRQKENEALKLLETIS</sequence>
<keyword evidence="7" id="KW-0690">Ribosome biogenesis</keyword>
<dbReference type="PROSITE" id="PS01306">
    <property type="entry name" value="UPF0054"/>
    <property type="match status" value="1"/>
</dbReference>
<comment type="caution">
    <text evidence="8">The sequence shown here is derived from an EMBL/GenBank/DDBJ whole genome shotgun (WGS) entry which is preliminary data.</text>
</comment>
<dbReference type="InterPro" id="IPR023091">
    <property type="entry name" value="MetalPrtase_cat_dom_sf_prd"/>
</dbReference>
<dbReference type="NCBIfam" id="TIGR00043">
    <property type="entry name" value="rRNA maturation RNase YbeY"/>
    <property type="match status" value="1"/>
</dbReference>
<dbReference type="GO" id="GO:0008270">
    <property type="term" value="F:zinc ion binding"/>
    <property type="evidence" value="ECO:0007669"/>
    <property type="project" value="UniProtKB-UniRule"/>
</dbReference>
<dbReference type="GO" id="GO:0004521">
    <property type="term" value="F:RNA endonuclease activity"/>
    <property type="evidence" value="ECO:0007669"/>
    <property type="project" value="UniProtKB-UniRule"/>
</dbReference>
<keyword evidence="7" id="KW-0963">Cytoplasm</keyword>
<dbReference type="GO" id="GO:0005737">
    <property type="term" value="C:cytoplasm"/>
    <property type="evidence" value="ECO:0007669"/>
    <property type="project" value="UniProtKB-SubCell"/>
</dbReference>
<keyword evidence="6 7" id="KW-0862">Zinc</keyword>
<evidence type="ECO:0000256" key="6">
    <source>
        <dbReference type="ARBA" id="ARBA00022833"/>
    </source>
</evidence>
<comment type="function">
    <text evidence="7">Single strand-specific metallo-endoribonuclease involved in late-stage 70S ribosome quality control and in maturation of the 3' terminus of the 16S rRNA.</text>
</comment>
<evidence type="ECO:0000256" key="5">
    <source>
        <dbReference type="ARBA" id="ARBA00022801"/>
    </source>
</evidence>
<evidence type="ECO:0000256" key="7">
    <source>
        <dbReference type="HAMAP-Rule" id="MF_00009"/>
    </source>
</evidence>
<comment type="subcellular location">
    <subcellularLocation>
        <location evidence="7">Cytoplasm</location>
    </subcellularLocation>
</comment>
<evidence type="ECO:0000256" key="3">
    <source>
        <dbReference type="ARBA" id="ARBA00022723"/>
    </source>
</evidence>
<keyword evidence="4 7" id="KW-0255">Endonuclease</keyword>
<dbReference type="HAMAP" id="MF_00009">
    <property type="entry name" value="Endoribonucl_YbeY"/>
    <property type="match status" value="1"/>
</dbReference>
<dbReference type="GO" id="GO:0006364">
    <property type="term" value="P:rRNA processing"/>
    <property type="evidence" value="ECO:0007669"/>
    <property type="project" value="UniProtKB-UniRule"/>
</dbReference>
<keyword evidence="5 7" id="KW-0378">Hydrolase</keyword>
<dbReference type="EC" id="3.1.-.-" evidence="7"/>
<dbReference type="InterPro" id="IPR020549">
    <property type="entry name" value="YbeY_CS"/>
</dbReference>
<protein>
    <recommendedName>
        <fullName evidence="7">Endoribonuclease YbeY</fullName>
        <ecNumber evidence="7">3.1.-.-</ecNumber>
    </recommendedName>
</protein>
<dbReference type="PANTHER" id="PTHR46986">
    <property type="entry name" value="ENDORIBONUCLEASE YBEY, CHLOROPLASTIC"/>
    <property type="match status" value="1"/>
</dbReference>
<dbReference type="AlphaFoldDB" id="A0AAE3SEJ3"/>
<organism evidence="8 9">
    <name type="scientific">Plebeiibacterium sediminum</name>
    <dbReference type="NCBI Taxonomy" id="2992112"/>
    <lineage>
        <taxon>Bacteria</taxon>
        <taxon>Pseudomonadati</taxon>
        <taxon>Bacteroidota</taxon>
        <taxon>Bacteroidia</taxon>
        <taxon>Marinilabiliales</taxon>
        <taxon>Marinilabiliaceae</taxon>
        <taxon>Plebeiibacterium</taxon>
    </lineage>
</organism>
<comment type="cofactor">
    <cofactor evidence="7">
        <name>Zn(2+)</name>
        <dbReference type="ChEBI" id="CHEBI:29105"/>
    </cofactor>
    <text evidence="7">Binds 1 zinc ion.</text>
</comment>
<evidence type="ECO:0000256" key="1">
    <source>
        <dbReference type="ARBA" id="ARBA00010875"/>
    </source>
</evidence>
<name>A0AAE3SEJ3_9BACT</name>
<dbReference type="Gene3D" id="3.40.390.30">
    <property type="entry name" value="Metalloproteases ('zincins'), catalytic domain"/>
    <property type="match status" value="1"/>
</dbReference>
<dbReference type="Pfam" id="PF02130">
    <property type="entry name" value="YbeY"/>
    <property type="match status" value="1"/>
</dbReference>
<keyword evidence="7" id="KW-0698">rRNA processing</keyword>
<gene>
    <name evidence="7 8" type="primary">ybeY</name>
    <name evidence="8" type="ORF">OM075_01800</name>
</gene>
<comment type="similarity">
    <text evidence="1 7">Belongs to the endoribonuclease YbeY family.</text>
</comment>
<dbReference type="Proteomes" id="UP001209229">
    <property type="component" value="Unassembled WGS sequence"/>
</dbReference>
<keyword evidence="2 7" id="KW-0540">Nuclease</keyword>
<dbReference type="RefSeq" id="WP_301188749.1">
    <property type="nucleotide sequence ID" value="NZ_JAPDPJ010000001.1"/>
</dbReference>
<dbReference type="EMBL" id="JAPDPJ010000001">
    <property type="protein sequence ID" value="MCW3785178.1"/>
    <property type="molecule type" value="Genomic_DNA"/>
</dbReference>
<dbReference type="GO" id="GO:0004222">
    <property type="term" value="F:metalloendopeptidase activity"/>
    <property type="evidence" value="ECO:0007669"/>
    <property type="project" value="InterPro"/>
</dbReference>
<feature type="binding site" evidence="7">
    <location>
        <position position="106"/>
    </location>
    <ligand>
        <name>Zn(2+)</name>
        <dbReference type="ChEBI" id="CHEBI:29105"/>
        <note>catalytic</note>
    </ligand>
</feature>
<dbReference type="PANTHER" id="PTHR46986:SF1">
    <property type="entry name" value="ENDORIBONUCLEASE YBEY, CHLOROPLASTIC"/>
    <property type="match status" value="1"/>
</dbReference>
<feature type="binding site" evidence="7">
    <location>
        <position position="116"/>
    </location>
    <ligand>
        <name>Zn(2+)</name>
        <dbReference type="ChEBI" id="CHEBI:29105"/>
        <note>catalytic</note>
    </ligand>
</feature>